<comment type="caution">
    <text evidence="3">The sequence shown here is derived from an EMBL/GenBank/DDBJ whole genome shotgun (WGS) entry which is preliminary data.</text>
</comment>
<feature type="domain" description="BLOC-1-related complex subunit 6 C-terminal helix" evidence="2">
    <location>
        <begin position="54"/>
        <end position="148"/>
    </location>
</feature>
<organism evidence="3 4">
    <name type="scientific">Escallonia rubra</name>
    <dbReference type="NCBI Taxonomy" id="112253"/>
    <lineage>
        <taxon>Eukaryota</taxon>
        <taxon>Viridiplantae</taxon>
        <taxon>Streptophyta</taxon>
        <taxon>Embryophyta</taxon>
        <taxon>Tracheophyta</taxon>
        <taxon>Spermatophyta</taxon>
        <taxon>Magnoliopsida</taxon>
        <taxon>eudicotyledons</taxon>
        <taxon>Gunneridae</taxon>
        <taxon>Pentapetalae</taxon>
        <taxon>asterids</taxon>
        <taxon>campanulids</taxon>
        <taxon>Escalloniales</taxon>
        <taxon>Escalloniaceae</taxon>
        <taxon>Escallonia</taxon>
    </lineage>
</organism>
<evidence type="ECO:0000313" key="4">
    <source>
        <dbReference type="Proteomes" id="UP001187471"/>
    </source>
</evidence>
<evidence type="ECO:0000256" key="1">
    <source>
        <dbReference type="SAM" id="MobiDB-lite"/>
    </source>
</evidence>
<evidence type="ECO:0000259" key="2">
    <source>
        <dbReference type="Pfam" id="PF10157"/>
    </source>
</evidence>
<feature type="compositionally biased region" description="Basic and acidic residues" evidence="1">
    <location>
        <begin position="27"/>
        <end position="49"/>
    </location>
</feature>
<keyword evidence="4" id="KW-1185">Reference proteome</keyword>
<dbReference type="Proteomes" id="UP001187471">
    <property type="component" value="Unassembled WGS sequence"/>
</dbReference>
<dbReference type="Pfam" id="PF10157">
    <property type="entry name" value="BORCS6"/>
    <property type="match status" value="1"/>
</dbReference>
<evidence type="ECO:0000313" key="3">
    <source>
        <dbReference type="EMBL" id="KAK2974794.1"/>
    </source>
</evidence>
<dbReference type="EMBL" id="JAVXUO010002276">
    <property type="protein sequence ID" value="KAK2974794.1"/>
    <property type="molecule type" value="Genomic_DNA"/>
</dbReference>
<dbReference type="PANTHER" id="PTHR39708:SF2">
    <property type="entry name" value="BLOC-1-RELATED COMPLEX SUBUNIT 6 C-TERMINAL HELIX DOMAIN-CONTAINING PROTEIN"/>
    <property type="match status" value="1"/>
</dbReference>
<name>A0AA88QPR7_9ASTE</name>
<accession>A0AA88QPR7</accession>
<dbReference type="AlphaFoldDB" id="A0AA88QPR7"/>
<gene>
    <name evidence="3" type="ORF">RJ640_001022</name>
</gene>
<dbReference type="PANTHER" id="PTHR39708">
    <property type="entry name" value="OS07G0483400 PROTEIN"/>
    <property type="match status" value="1"/>
</dbReference>
<dbReference type="InterPro" id="IPR046465">
    <property type="entry name" value="BORCS6_C"/>
</dbReference>
<feature type="region of interest" description="Disordered" evidence="1">
    <location>
        <begin position="1"/>
        <end position="49"/>
    </location>
</feature>
<proteinExistence type="predicted"/>
<sequence>MESEAAANSETVVSRGDPTRRSAQHTKCQEEEGAEDRSEEAKPPPPPDQKEILRALEVVERDSVAIAQSFTSLFASLRVALSEVTGRSVDHMQCFSDAAGHLQECALDAATKGNRYINSCLRLNEEMKGIDSLASQLKILRRNVDALDSGVNKLLRLP</sequence>
<feature type="compositionally biased region" description="Polar residues" evidence="1">
    <location>
        <begin position="1"/>
        <end position="12"/>
    </location>
</feature>
<reference evidence="3" key="1">
    <citation type="submission" date="2022-12" db="EMBL/GenBank/DDBJ databases">
        <title>Draft genome assemblies for two species of Escallonia (Escalloniales).</title>
        <authorList>
            <person name="Chanderbali A."/>
            <person name="Dervinis C."/>
            <person name="Anghel I."/>
            <person name="Soltis D."/>
            <person name="Soltis P."/>
            <person name="Zapata F."/>
        </authorList>
    </citation>
    <scope>NUCLEOTIDE SEQUENCE</scope>
    <source>
        <strain evidence="3">UCBG92.1500</strain>
        <tissue evidence="3">Leaf</tissue>
    </source>
</reference>
<protein>
    <recommendedName>
        <fullName evidence="2">BLOC-1-related complex subunit 6 C-terminal helix domain-containing protein</fullName>
    </recommendedName>
</protein>